<dbReference type="InterPro" id="IPR023996">
    <property type="entry name" value="TonB-dep_OMP_SusC/RagA"/>
</dbReference>
<dbReference type="Gene3D" id="2.170.130.10">
    <property type="entry name" value="TonB-dependent receptor, plug domain"/>
    <property type="match status" value="1"/>
</dbReference>
<dbReference type="InterPro" id="IPR037066">
    <property type="entry name" value="Plug_dom_sf"/>
</dbReference>
<dbReference type="FunFam" id="2.60.40.1120:FF:000003">
    <property type="entry name" value="Outer membrane protein Omp121"/>
    <property type="match status" value="1"/>
</dbReference>
<dbReference type="Pfam" id="PF13715">
    <property type="entry name" value="CarbopepD_reg_2"/>
    <property type="match status" value="1"/>
</dbReference>
<keyword evidence="6 8" id="KW-0472">Membrane</keyword>
<evidence type="ECO:0000256" key="8">
    <source>
        <dbReference type="PROSITE-ProRule" id="PRU01360"/>
    </source>
</evidence>
<dbReference type="Pfam" id="PF00593">
    <property type="entry name" value="TonB_dep_Rec_b-barrel"/>
    <property type="match status" value="1"/>
</dbReference>
<accession>A0AAP2DG95</accession>
<keyword evidence="7 8" id="KW-0998">Cell outer membrane</keyword>
<evidence type="ECO:0000256" key="9">
    <source>
        <dbReference type="RuleBase" id="RU003357"/>
    </source>
</evidence>
<comment type="caution">
    <text evidence="12">The sequence shown here is derived from an EMBL/GenBank/DDBJ whole genome shotgun (WGS) entry which is preliminary data.</text>
</comment>
<comment type="subcellular location">
    <subcellularLocation>
        <location evidence="1 8">Cell outer membrane</location>
        <topology evidence="1 8">Multi-pass membrane protein</topology>
    </subcellularLocation>
</comment>
<keyword evidence="3 8" id="KW-1134">Transmembrane beta strand</keyword>
<dbReference type="InterPro" id="IPR039426">
    <property type="entry name" value="TonB-dep_rcpt-like"/>
</dbReference>
<dbReference type="InterPro" id="IPR000531">
    <property type="entry name" value="Beta-barrel_TonB"/>
</dbReference>
<dbReference type="AlphaFoldDB" id="A0AAP2DG95"/>
<evidence type="ECO:0000256" key="6">
    <source>
        <dbReference type="ARBA" id="ARBA00023136"/>
    </source>
</evidence>
<keyword evidence="5 9" id="KW-0798">TonB box</keyword>
<evidence type="ECO:0000256" key="2">
    <source>
        <dbReference type="ARBA" id="ARBA00022448"/>
    </source>
</evidence>
<dbReference type="Gene3D" id="2.60.40.1120">
    <property type="entry name" value="Carboxypeptidase-like, regulatory domain"/>
    <property type="match status" value="1"/>
</dbReference>
<dbReference type="InterPro" id="IPR036942">
    <property type="entry name" value="Beta-barrel_TonB_sf"/>
</dbReference>
<organism evidence="12 13">
    <name type="scientific">Chryseosolibacter histidini</name>
    <dbReference type="NCBI Taxonomy" id="2782349"/>
    <lineage>
        <taxon>Bacteria</taxon>
        <taxon>Pseudomonadati</taxon>
        <taxon>Bacteroidota</taxon>
        <taxon>Cytophagia</taxon>
        <taxon>Cytophagales</taxon>
        <taxon>Chryseotaleaceae</taxon>
        <taxon>Chryseosolibacter</taxon>
    </lineage>
</organism>
<dbReference type="Proteomes" id="UP001319200">
    <property type="component" value="Unassembled WGS sequence"/>
</dbReference>
<dbReference type="NCBIfam" id="TIGR04056">
    <property type="entry name" value="OMP_RagA_SusC"/>
    <property type="match status" value="1"/>
</dbReference>
<feature type="domain" description="TonB-dependent receptor plug" evidence="11">
    <location>
        <begin position="128"/>
        <end position="253"/>
    </location>
</feature>
<dbReference type="InterPro" id="IPR023997">
    <property type="entry name" value="TonB-dep_OMP_SusC/RagA_CS"/>
</dbReference>
<evidence type="ECO:0000259" key="10">
    <source>
        <dbReference type="Pfam" id="PF00593"/>
    </source>
</evidence>
<evidence type="ECO:0000256" key="3">
    <source>
        <dbReference type="ARBA" id="ARBA00022452"/>
    </source>
</evidence>
<evidence type="ECO:0000313" key="12">
    <source>
        <dbReference type="EMBL" id="MBT1695621.1"/>
    </source>
</evidence>
<dbReference type="EMBL" id="JAHESF010000002">
    <property type="protein sequence ID" value="MBT1695621.1"/>
    <property type="molecule type" value="Genomic_DNA"/>
</dbReference>
<keyword evidence="13" id="KW-1185">Reference proteome</keyword>
<feature type="domain" description="TonB-dependent receptor-like beta-barrel" evidence="10">
    <location>
        <begin position="427"/>
        <end position="800"/>
    </location>
</feature>
<comment type="similarity">
    <text evidence="8 9">Belongs to the TonB-dependent receptor family.</text>
</comment>
<keyword evidence="12" id="KW-0675">Receptor</keyword>
<protein>
    <submittedName>
        <fullName evidence="12">TonB-dependent receptor</fullName>
    </submittedName>
</protein>
<dbReference type="PROSITE" id="PS52016">
    <property type="entry name" value="TONB_DEPENDENT_REC_3"/>
    <property type="match status" value="1"/>
</dbReference>
<gene>
    <name evidence="12" type="ORF">KK083_01955</name>
</gene>
<reference evidence="12 13" key="1">
    <citation type="submission" date="2021-05" db="EMBL/GenBank/DDBJ databases">
        <title>A Polyphasic approach of four new species of the genus Ohtaekwangia: Ohtaekwangia histidinii sp. nov., Ohtaekwangia cretensis sp. nov., Ohtaekwangia indiensis sp. nov., Ohtaekwangia reichenbachii sp. nov. from diverse environment.</title>
        <authorList>
            <person name="Octaviana S."/>
        </authorList>
    </citation>
    <scope>NUCLEOTIDE SEQUENCE [LARGE SCALE GENOMIC DNA]</scope>
    <source>
        <strain evidence="12 13">PWU4</strain>
    </source>
</reference>
<evidence type="ECO:0000256" key="5">
    <source>
        <dbReference type="ARBA" id="ARBA00023077"/>
    </source>
</evidence>
<dbReference type="SUPFAM" id="SSF56935">
    <property type="entry name" value="Porins"/>
    <property type="match status" value="1"/>
</dbReference>
<name>A0AAP2DG95_9BACT</name>
<evidence type="ECO:0000256" key="4">
    <source>
        <dbReference type="ARBA" id="ARBA00022692"/>
    </source>
</evidence>
<evidence type="ECO:0000256" key="1">
    <source>
        <dbReference type="ARBA" id="ARBA00004571"/>
    </source>
</evidence>
<dbReference type="Pfam" id="PF07715">
    <property type="entry name" value="Plug"/>
    <property type="match status" value="1"/>
</dbReference>
<dbReference type="Gene3D" id="2.40.170.20">
    <property type="entry name" value="TonB-dependent receptor, beta-barrel domain"/>
    <property type="match status" value="1"/>
</dbReference>
<dbReference type="RefSeq" id="WP_254160140.1">
    <property type="nucleotide sequence ID" value="NZ_JAHESF010000002.1"/>
</dbReference>
<evidence type="ECO:0000259" key="11">
    <source>
        <dbReference type="Pfam" id="PF07715"/>
    </source>
</evidence>
<dbReference type="SUPFAM" id="SSF49464">
    <property type="entry name" value="Carboxypeptidase regulatory domain-like"/>
    <property type="match status" value="1"/>
</dbReference>
<evidence type="ECO:0000256" key="7">
    <source>
        <dbReference type="ARBA" id="ARBA00023237"/>
    </source>
</evidence>
<dbReference type="InterPro" id="IPR008969">
    <property type="entry name" value="CarboxyPept-like_regulatory"/>
</dbReference>
<proteinExistence type="inferred from homology"/>
<keyword evidence="4 8" id="KW-0812">Transmembrane</keyword>
<keyword evidence="2 8" id="KW-0813">Transport</keyword>
<dbReference type="InterPro" id="IPR012910">
    <property type="entry name" value="Plug_dom"/>
</dbReference>
<dbReference type="GO" id="GO:0009279">
    <property type="term" value="C:cell outer membrane"/>
    <property type="evidence" value="ECO:0007669"/>
    <property type="project" value="UniProtKB-SubCell"/>
</dbReference>
<sequence>MKEVLLLNFPGLWKGSGVPRMMLLFSLMLLVIQVSAQDLVKGKVADENGSGMPGVNIIVKGTTNGTTTDGNGNYSLSAGSDATLVFSFIGYATQEIQVNGRTAIDVALAPSVEALNEVVVVGYGTQAKRDITGAITKVESNVLLQTASPNAIDQLKGHAAGVNIVTASAVPGGASQIRIRGNRTMVASSMLSGNSASTDAATADQADAPLLVVDGIPYSGNLNDISSNDIASMEILKDASATAIYGSRGAGGVILITTKRGTEGKVVFTYDAYYGVSKVMDELRVFNGPEYAQFKADAAAGNSTAPNTTAYGLSPAEQAALASGISTNWQKLIYQNAPITNHSLGVAGGSDKSKYSLSAGYFKQGGIIPNQDFTRYTIRSSMDHQLSKRIRLGLTTINAVTYQNLPGGSGVTNGLMRMTPLASPYNDDGTVNLLPQVGQIDGQSINPLTLETKSDAILSRNRRLRTFNSFYGEVDIIKGLKYRANIGLDYWQDKSDGYSGPATYVNTSLLQSQSTASVRNTENYQYTVENLLFYDKTFNDKHKLGLTALYSFQKTHSQGSGLFGIGVPFDYVHNTNLYLAATVSAANPQNAADNPNFFWERGLISYMGRVTYSYDGRYSLTATVRTDGASVLSPGNQYYTYPAFAGAWNLSNEKFMESLAFVSNLKLRAGWGVTASQGINPYSTLGGLGTSAYNFGQGTAGQQGGYTVSNLPNNSLKWQSTSQYNVGIDFGILENRISGAVEVYGQETSDILLPVSLPPSNGAGSTFLNVGKTKGRGVEITLNTVNVKTNSGLTWTTDLNYFFNREEIVQLAAPGQANDIGNGWFVGQPIAVLYDYKKIGIWQTDDPGLAAQTSPVQRAGQIRVLDWNTANAVPGAADYGVPDGRITPDDRMIIGNFQPKFEAGMTNRVAFKNFDLSISVYARMGMKIVVPYLASEPGGANFTGYNFFMQSRQNQLKVDYWTPTNPTNAFPQPDASLGAPLYSSTLSYVDGSFIKCRTINLGYNVPSTLLEKAGITSLRVYVSAVNPFVIWSPFVQDGYGPDPEGNGYGGGVNASGTSNAGTVGRQITVNANNPATRQFLFGLNLKF</sequence>
<dbReference type="NCBIfam" id="TIGR04057">
    <property type="entry name" value="SusC_RagA_signa"/>
    <property type="match status" value="1"/>
</dbReference>
<evidence type="ECO:0000313" key="13">
    <source>
        <dbReference type="Proteomes" id="UP001319200"/>
    </source>
</evidence>